<gene>
    <name evidence="1" type="ORF">B0T10DRAFT_237098</name>
</gene>
<comment type="caution">
    <text evidence="1">The sequence shown here is derived from an EMBL/GenBank/DDBJ whole genome shotgun (WGS) entry which is preliminary data.</text>
</comment>
<proteinExistence type="predicted"/>
<protein>
    <submittedName>
        <fullName evidence="1">Uncharacterized protein</fullName>
    </submittedName>
</protein>
<dbReference type="AlphaFoldDB" id="A0A9P9ASN3"/>
<reference evidence="1 2" key="1">
    <citation type="journal article" date="2021" name="Nat. Commun.">
        <title>Genetic determinants of endophytism in the Arabidopsis root mycobiome.</title>
        <authorList>
            <person name="Mesny F."/>
            <person name="Miyauchi S."/>
            <person name="Thiergart T."/>
            <person name="Pickel B."/>
            <person name="Atanasova L."/>
            <person name="Karlsson M."/>
            <person name="Huettel B."/>
            <person name="Barry K.W."/>
            <person name="Haridas S."/>
            <person name="Chen C."/>
            <person name="Bauer D."/>
            <person name="Andreopoulos W."/>
            <person name="Pangilinan J."/>
            <person name="LaButti K."/>
            <person name="Riley R."/>
            <person name="Lipzen A."/>
            <person name="Clum A."/>
            <person name="Drula E."/>
            <person name="Henrissat B."/>
            <person name="Kohler A."/>
            <person name="Grigoriev I.V."/>
            <person name="Martin F.M."/>
            <person name="Hacquard S."/>
        </authorList>
    </citation>
    <scope>NUCLEOTIDE SEQUENCE [LARGE SCALE GENOMIC DNA]</scope>
    <source>
        <strain evidence="1 2">MPI-CAGE-CH-0241</strain>
    </source>
</reference>
<dbReference type="EMBL" id="JAGPYM010000005">
    <property type="protein sequence ID" value="KAH6894065.1"/>
    <property type="molecule type" value="Genomic_DNA"/>
</dbReference>
<sequence>MPRDSKSSGRILLASFCHPNFAAAAAAATPTGSQAKGGTASSIQFMNRLPVEALATNTASCLVAISSLQHEMGEDAQRPHAAQHPIIHPFLLPTRPDRVCFSHTLTHTHLPSLLPTAISLAQPFPGFPSPTRSQELSF</sequence>
<evidence type="ECO:0000313" key="1">
    <source>
        <dbReference type="EMBL" id="KAH6894065.1"/>
    </source>
</evidence>
<keyword evidence="2" id="KW-1185">Reference proteome</keyword>
<organism evidence="1 2">
    <name type="scientific">Thelonectria olida</name>
    <dbReference type="NCBI Taxonomy" id="1576542"/>
    <lineage>
        <taxon>Eukaryota</taxon>
        <taxon>Fungi</taxon>
        <taxon>Dikarya</taxon>
        <taxon>Ascomycota</taxon>
        <taxon>Pezizomycotina</taxon>
        <taxon>Sordariomycetes</taxon>
        <taxon>Hypocreomycetidae</taxon>
        <taxon>Hypocreales</taxon>
        <taxon>Nectriaceae</taxon>
        <taxon>Thelonectria</taxon>
    </lineage>
</organism>
<dbReference type="Proteomes" id="UP000777438">
    <property type="component" value="Unassembled WGS sequence"/>
</dbReference>
<accession>A0A9P9ASN3</accession>
<name>A0A9P9ASN3_9HYPO</name>
<evidence type="ECO:0000313" key="2">
    <source>
        <dbReference type="Proteomes" id="UP000777438"/>
    </source>
</evidence>